<dbReference type="GO" id="GO:0005737">
    <property type="term" value="C:cytoplasm"/>
    <property type="evidence" value="ECO:0007669"/>
    <property type="project" value="TreeGrafter"/>
</dbReference>
<sequence length="490" mass="53700">PQPVRLPFTGRTAELEKLATLASSHRLGLIEGDTGIGKTRLAEEFLRDFQGLVLVGHAHELEQALPYPPVIEALRELIRQPGWPQLQAEAALPQVWRAELGRLLPELHDGGVPAPADGRLAANNESRLWEAVSQLLLGLARGHALALLIDDLHWADASTLALLGYLVRQPTHAAITFLATTRPITPRTQLATLVQTLTREGRILRLPLGRLGDGATFELAQHFSPRYAYPLAEWLTRNADGSPYILAELLRYASEHQLLLPDGTLNLSLLSSSPVVPGTVYSLLQARLAGLSDAARRVVDVGVVVGSEFDLELVAQAAALPEPAVLDALDELLAEGLEAAVQRSSLLHVVLPDDGRSVNWYVINTSANRLWAERIGLAGAALAPNAAAPDDRPALITLYEHNIGLVTPLLLDELREAEDRYPMHWIEDAIREAVRANARSWRYISKVLERWAAHGRQDAPNRAERPIDVDKYTNGSYGDLFRRGSDTSDL</sequence>
<comment type="caution">
    <text evidence="6">The sequence shown here is derived from an EMBL/GenBank/DDBJ whole genome shotgun (WGS) entry which is preliminary data.</text>
</comment>
<feature type="domain" description="DnaB/C C-terminal" evidence="4">
    <location>
        <begin position="397"/>
        <end position="456"/>
    </location>
</feature>
<dbReference type="InterPro" id="IPR006343">
    <property type="entry name" value="DnaB/C_C"/>
</dbReference>
<dbReference type="InterPro" id="IPR041664">
    <property type="entry name" value="AAA_16"/>
</dbReference>
<feature type="non-terminal residue" evidence="6">
    <location>
        <position position="1"/>
    </location>
</feature>
<dbReference type="PANTHER" id="PTHR16305:SF35">
    <property type="entry name" value="TRANSCRIPTIONAL ACTIVATOR DOMAIN"/>
    <property type="match status" value="1"/>
</dbReference>
<dbReference type="Gene3D" id="1.10.10.630">
    <property type="entry name" value="DnaD domain-like"/>
    <property type="match status" value="1"/>
</dbReference>
<evidence type="ECO:0000313" key="6">
    <source>
        <dbReference type="EMBL" id="KPV50675.1"/>
    </source>
</evidence>
<dbReference type="SUPFAM" id="SSF158499">
    <property type="entry name" value="DnaD domain-like"/>
    <property type="match status" value="1"/>
</dbReference>
<evidence type="ECO:0008006" key="8">
    <source>
        <dbReference type="Google" id="ProtNLM"/>
    </source>
</evidence>
<dbReference type="GO" id="GO:0005524">
    <property type="term" value="F:ATP binding"/>
    <property type="evidence" value="ECO:0007669"/>
    <property type="project" value="UniProtKB-KW"/>
</dbReference>
<dbReference type="EMBL" id="LJCR01001265">
    <property type="protein sequence ID" value="KPV50675.1"/>
    <property type="molecule type" value="Genomic_DNA"/>
</dbReference>
<gene>
    <name evidence="6" type="ORF">SE17_25520</name>
</gene>
<evidence type="ECO:0000256" key="3">
    <source>
        <dbReference type="ARBA" id="ARBA00093462"/>
    </source>
</evidence>
<dbReference type="Proteomes" id="UP000050509">
    <property type="component" value="Unassembled WGS sequence"/>
</dbReference>
<keyword evidence="2" id="KW-0067">ATP-binding</keyword>
<evidence type="ECO:0000313" key="7">
    <source>
        <dbReference type="Proteomes" id="UP000050509"/>
    </source>
</evidence>
<evidence type="ECO:0000259" key="5">
    <source>
        <dbReference type="Pfam" id="PF13191"/>
    </source>
</evidence>
<keyword evidence="7" id="KW-1185">Reference proteome</keyword>
<name>A0A0P9DDA9_9CHLR</name>
<dbReference type="InterPro" id="IPR034829">
    <property type="entry name" value="DnaD-like_sf"/>
</dbReference>
<evidence type="ECO:0000256" key="2">
    <source>
        <dbReference type="ARBA" id="ARBA00022840"/>
    </source>
</evidence>
<dbReference type="PANTHER" id="PTHR16305">
    <property type="entry name" value="TESTICULAR SOLUBLE ADENYLYL CYCLASE"/>
    <property type="match status" value="1"/>
</dbReference>
<proteinExistence type="inferred from homology"/>
<protein>
    <recommendedName>
        <fullName evidence="8">Orc1-like AAA ATPase domain-containing protein</fullName>
    </recommendedName>
</protein>
<dbReference type="Gene3D" id="3.40.50.300">
    <property type="entry name" value="P-loop containing nucleotide triphosphate hydrolases"/>
    <property type="match status" value="1"/>
</dbReference>
<dbReference type="Pfam" id="PF07261">
    <property type="entry name" value="DnaB_2"/>
    <property type="match status" value="1"/>
</dbReference>
<accession>A0A0P9DDA9</accession>
<dbReference type="SUPFAM" id="SSF52540">
    <property type="entry name" value="P-loop containing nucleoside triphosphate hydrolases"/>
    <property type="match status" value="1"/>
</dbReference>
<comment type="similarity">
    <text evidence="3">Belongs to the DnaB/DnaD family.</text>
</comment>
<dbReference type="InterPro" id="IPR027417">
    <property type="entry name" value="P-loop_NTPase"/>
</dbReference>
<evidence type="ECO:0000259" key="4">
    <source>
        <dbReference type="Pfam" id="PF07261"/>
    </source>
</evidence>
<dbReference type="AlphaFoldDB" id="A0A0P9DDA9"/>
<keyword evidence="1" id="KW-0547">Nucleotide-binding</keyword>
<dbReference type="GO" id="GO:0004016">
    <property type="term" value="F:adenylate cyclase activity"/>
    <property type="evidence" value="ECO:0007669"/>
    <property type="project" value="TreeGrafter"/>
</dbReference>
<feature type="domain" description="Orc1-like AAA ATPase" evidence="5">
    <location>
        <begin position="7"/>
        <end position="172"/>
    </location>
</feature>
<evidence type="ECO:0000256" key="1">
    <source>
        <dbReference type="ARBA" id="ARBA00022741"/>
    </source>
</evidence>
<dbReference type="Pfam" id="PF13191">
    <property type="entry name" value="AAA_16"/>
    <property type="match status" value="1"/>
</dbReference>
<organism evidence="6 7">
    <name type="scientific">Kouleothrix aurantiaca</name>
    <dbReference type="NCBI Taxonomy" id="186479"/>
    <lineage>
        <taxon>Bacteria</taxon>
        <taxon>Bacillati</taxon>
        <taxon>Chloroflexota</taxon>
        <taxon>Chloroflexia</taxon>
        <taxon>Chloroflexales</taxon>
        <taxon>Roseiflexineae</taxon>
        <taxon>Roseiflexaceae</taxon>
        <taxon>Kouleothrix</taxon>
    </lineage>
</organism>
<dbReference type="NCBIfam" id="TIGR01446">
    <property type="entry name" value="DnaD_dom"/>
    <property type="match status" value="1"/>
</dbReference>
<reference evidence="6 7" key="1">
    <citation type="submission" date="2015-09" db="EMBL/GenBank/DDBJ databases">
        <title>Draft genome sequence of Kouleothrix aurantiaca JCM 19913.</title>
        <authorList>
            <person name="Hemp J."/>
        </authorList>
    </citation>
    <scope>NUCLEOTIDE SEQUENCE [LARGE SCALE GENOMIC DNA]</scope>
    <source>
        <strain evidence="6 7">COM-B</strain>
    </source>
</reference>